<proteinExistence type="predicted"/>
<protein>
    <submittedName>
        <fullName evidence="2">Uncharacterized protein</fullName>
    </submittedName>
</protein>
<evidence type="ECO:0000256" key="1">
    <source>
        <dbReference type="SAM" id="MobiDB-lite"/>
    </source>
</evidence>
<gene>
    <name evidence="2" type="ORF">SAMN05216178_6905</name>
</gene>
<dbReference type="EMBL" id="FNTJ01000003">
    <property type="protein sequence ID" value="SED35310.1"/>
    <property type="molecule type" value="Genomic_DNA"/>
</dbReference>
<dbReference type="AlphaFoldDB" id="A0A1H5A157"/>
<sequence>MPYFHGSPVRDSAPVFGSEGNTTPRITPGRPFFICEDMEFAEFFARGGLVSEVRPDLTRLADLQDPDLLDRLLGVFNEDAAIVAGRGVWDEDLDVDIADSSYFLLESVDVCQALLAEGFTSARCIECVERKVYSIALLCPTAVLDVKLVNSPMR</sequence>
<evidence type="ECO:0000313" key="2">
    <source>
        <dbReference type="EMBL" id="SED35310.1"/>
    </source>
</evidence>
<accession>A0A1H5A157</accession>
<dbReference type="RefSeq" id="WP_143038379.1">
    <property type="nucleotide sequence ID" value="NZ_FNTJ01000003.1"/>
</dbReference>
<keyword evidence="3" id="KW-1185">Reference proteome</keyword>
<evidence type="ECO:0000313" key="3">
    <source>
        <dbReference type="Proteomes" id="UP000198982"/>
    </source>
</evidence>
<organism evidence="2 3">
    <name type="scientific">Pseudomonas saponiphila</name>
    <dbReference type="NCBI Taxonomy" id="556534"/>
    <lineage>
        <taxon>Bacteria</taxon>
        <taxon>Pseudomonadati</taxon>
        <taxon>Pseudomonadota</taxon>
        <taxon>Gammaproteobacteria</taxon>
        <taxon>Pseudomonadales</taxon>
        <taxon>Pseudomonadaceae</taxon>
        <taxon>Pseudomonas</taxon>
    </lineage>
</organism>
<feature type="region of interest" description="Disordered" evidence="1">
    <location>
        <begin position="1"/>
        <end position="23"/>
    </location>
</feature>
<dbReference type="Proteomes" id="UP000198982">
    <property type="component" value="Unassembled WGS sequence"/>
</dbReference>
<reference evidence="3" key="1">
    <citation type="submission" date="2016-10" db="EMBL/GenBank/DDBJ databases">
        <authorList>
            <person name="Varghese N."/>
            <person name="Submissions S."/>
        </authorList>
    </citation>
    <scope>NUCLEOTIDE SEQUENCE [LARGE SCALE GENOMIC DNA]</scope>
    <source>
        <strain evidence="3">DSM 9751</strain>
    </source>
</reference>
<name>A0A1H5A157_9PSED</name>